<dbReference type="AlphaFoldDB" id="A0A9W6GES4"/>
<gene>
    <name evidence="1" type="ORF">TISLANDTSLP1_16710</name>
</gene>
<dbReference type="EMBL" id="BSDX01000001">
    <property type="protein sequence ID" value="GLI53978.1"/>
    <property type="molecule type" value="Genomic_DNA"/>
</dbReference>
<protein>
    <submittedName>
        <fullName evidence="1">Uncharacterized protein</fullName>
    </submittedName>
</protein>
<keyword evidence="2" id="KW-1185">Reference proteome</keyword>
<reference evidence="1" key="1">
    <citation type="submission" date="2022-12" db="EMBL/GenBank/DDBJ databases">
        <title>Reference genome sequencing for broad-spectrum identification of bacterial and archaeal isolates by mass spectrometry.</title>
        <authorList>
            <person name="Sekiguchi Y."/>
            <person name="Tourlousse D.M."/>
        </authorList>
    </citation>
    <scope>NUCLEOTIDE SEQUENCE</scope>
    <source>
        <strain evidence="1">TSL-P1</strain>
    </source>
</reference>
<evidence type="ECO:0000313" key="1">
    <source>
        <dbReference type="EMBL" id="GLI53978.1"/>
    </source>
</evidence>
<sequence length="56" mass="6395">MVTGGNTLIILDCYHLMVKNEGKNFPKIFRKKLKKRKIYENGGNGSNKWGIIGLTR</sequence>
<accession>A0A9W6GES4</accession>
<comment type="caution">
    <text evidence="1">The sequence shown here is derived from an EMBL/GenBank/DDBJ whole genome shotgun (WGS) entry which is preliminary data.</text>
</comment>
<dbReference type="Proteomes" id="UP001144297">
    <property type="component" value="Unassembled WGS sequence"/>
</dbReference>
<evidence type="ECO:0000313" key="2">
    <source>
        <dbReference type="Proteomes" id="UP001144297"/>
    </source>
</evidence>
<organism evidence="1 2">
    <name type="scientific">Thermodesulfovibrio yellowstonii</name>
    <dbReference type="NCBI Taxonomy" id="28262"/>
    <lineage>
        <taxon>Bacteria</taxon>
        <taxon>Pseudomonadati</taxon>
        <taxon>Nitrospirota</taxon>
        <taxon>Thermodesulfovibrionia</taxon>
        <taxon>Thermodesulfovibrionales</taxon>
        <taxon>Thermodesulfovibrionaceae</taxon>
        <taxon>Thermodesulfovibrio</taxon>
    </lineage>
</organism>
<proteinExistence type="predicted"/>
<name>A0A9W6GES4_9BACT</name>